<evidence type="ECO:0000256" key="2">
    <source>
        <dbReference type="ARBA" id="ARBA00006859"/>
    </source>
</evidence>
<proteinExistence type="inferred from homology"/>
<evidence type="ECO:0000256" key="7">
    <source>
        <dbReference type="ARBA" id="ARBA00023136"/>
    </source>
</evidence>
<feature type="transmembrane region" description="Helical" evidence="8">
    <location>
        <begin position="170"/>
        <end position="188"/>
    </location>
</feature>
<accession>A0ABN9YFM4</accession>
<dbReference type="Pfam" id="PF04258">
    <property type="entry name" value="Peptidase_A22B"/>
    <property type="match status" value="1"/>
</dbReference>
<protein>
    <recommendedName>
        <fullName evidence="9">PA domain-containing protein</fullName>
    </recommendedName>
</protein>
<reference evidence="10" key="1">
    <citation type="submission" date="2023-10" db="EMBL/GenBank/DDBJ databases">
        <authorList>
            <person name="Chen Y."/>
            <person name="Shah S."/>
            <person name="Dougan E. K."/>
            <person name="Thang M."/>
            <person name="Chan C."/>
        </authorList>
    </citation>
    <scope>NUCLEOTIDE SEQUENCE [LARGE SCALE GENOMIC DNA]</scope>
</reference>
<comment type="caution">
    <text evidence="10">The sequence shown here is derived from an EMBL/GenBank/DDBJ whole genome shotgun (WGS) entry which is preliminary data.</text>
</comment>
<evidence type="ECO:0000256" key="4">
    <source>
        <dbReference type="ARBA" id="ARBA00022753"/>
    </source>
</evidence>
<evidence type="ECO:0000256" key="6">
    <source>
        <dbReference type="ARBA" id="ARBA00022989"/>
    </source>
</evidence>
<dbReference type="InterPro" id="IPR046450">
    <property type="entry name" value="PA_dom_sf"/>
</dbReference>
<gene>
    <name evidence="10" type="ORF">PCOR1329_LOCUS85471</name>
</gene>
<organism evidence="10 11">
    <name type="scientific">Prorocentrum cordatum</name>
    <dbReference type="NCBI Taxonomy" id="2364126"/>
    <lineage>
        <taxon>Eukaryota</taxon>
        <taxon>Sar</taxon>
        <taxon>Alveolata</taxon>
        <taxon>Dinophyceae</taxon>
        <taxon>Prorocentrales</taxon>
        <taxon>Prorocentraceae</taxon>
        <taxon>Prorocentrum</taxon>
    </lineage>
</organism>
<evidence type="ECO:0000259" key="9">
    <source>
        <dbReference type="Pfam" id="PF02225"/>
    </source>
</evidence>
<feature type="transmembrane region" description="Helical" evidence="8">
    <location>
        <begin position="194"/>
        <end position="217"/>
    </location>
</feature>
<sequence>MFAAFSALPGGGAAALPVYVPKDAEGCKKYDSADGHVAVVRRGTCTFVEKAVLAESAGAAALIVVDEGDEVFQMGGGNTTESIQAALEVGIYVVMVDREKGDQLLHAAKLGDATVSFSVYAPGHMSEVIIILLGTALVAAGAFFSTADLRVNSPISPQREEVVEVGNEMAVGFCVFGSCVLMLLFFLMHWLIYVVIFGFCVGGVSTLTELGSSVLQYRCPSFKEQFCTVPYLEESFKRADIIAFVPALSLVISWVITRNGDLGWIFQDIIAAAFLCWVQRTLRLPNMKIASLLLGMMFFFDIFWVFVSPLIFQESVMIRVAKGGDTGEAVPMLLRIPSFGDPLGGYRMLGFGDIVLPGLLVSYYRRHDVLSKRGVCQGYFLPGLVGYFVGLCCTMRGILFMAFCCPSAVVALVVMRLGQPALLYLVPGTLGTGFVAALLRGELPQLWEGAPIR</sequence>
<name>A0ABN9YFM4_9DINO</name>
<keyword evidence="11" id="KW-1185">Reference proteome</keyword>
<dbReference type="Proteomes" id="UP001189429">
    <property type="component" value="Unassembled WGS sequence"/>
</dbReference>
<evidence type="ECO:0000256" key="3">
    <source>
        <dbReference type="ARBA" id="ARBA00022692"/>
    </source>
</evidence>
<feature type="transmembrane region" description="Helical" evidence="8">
    <location>
        <begin position="384"/>
        <end position="415"/>
    </location>
</feature>
<feature type="transmembrane region" description="Helical" evidence="8">
    <location>
        <begin position="290"/>
        <end position="312"/>
    </location>
</feature>
<dbReference type="InterPro" id="IPR006639">
    <property type="entry name" value="Preselin/SPP"/>
</dbReference>
<keyword evidence="3 8" id="KW-0812">Transmembrane</keyword>
<keyword evidence="7 8" id="KW-0472">Membrane</keyword>
<comment type="subcellular location">
    <subcellularLocation>
        <location evidence="1">Endosome membrane</location>
        <topology evidence="1">Multi-pass membrane protein</topology>
    </subcellularLocation>
</comment>
<evidence type="ECO:0000256" key="5">
    <source>
        <dbReference type="ARBA" id="ARBA00022801"/>
    </source>
</evidence>
<feature type="transmembrane region" description="Helical" evidence="8">
    <location>
        <begin position="344"/>
        <end position="364"/>
    </location>
</feature>
<dbReference type="InterPro" id="IPR003137">
    <property type="entry name" value="PA_domain"/>
</dbReference>
<dbReference type="SUPFAM" id="SSF52025">
    <property type="entry name" value="PA domain"/>
    <property type="match status" value="1"/>
</dbReference>
<feature type="transmembrane region" description="Helical" evidence="8">
    <location>
        <begin position="421"/>
        <end position="439"/>
    </location>
</feature>
<feature type="transmembrane region" description="Helical" evidence="8">
    <location>
        <begin position="128"/>
        <end position="149"/>
    </location>
</feature>
<dbReference type="SMART" id="SM00730">
    <property type="entry name" value="PSN"/>
    <property type="match status" value="1"/>
</dbReference>
<dbReference type="EMBL" id="CAUYUJ010022618">
    <property type="protein sequence ID" value="CAK0911637.1"/>
    <property type="molecule type" value="Genomic_DNA"/>
</dbReference>
<feature type="domain" description="PA" evidence="9">
    <location>
        <begin position="18"/>
        <end position="104"/>
    </location>
</feature>
<evidence type="ECO:0000256" key="1">
    <source>
        <dbReference type="ARBA" id="ARBA00004337"/>
    </source>
</evidence>
<dbReference type="InterPro" id="IPR007369">
    <property type="entry name" value="Peptidase_A22B_SPP"/>
</dbReference>
<evidence type="ECO:0000256" key="8">
    <source>
        <dbReference type="SAM" id="Phobius"/>
    </source>
</evidence>
<dbReference type="Pfam" id="PF02225">
    <property type="entry name" value="PA"/>
    <property type="match status" value="1"/>
</dbReference>
<feature type="non-terminal residue" evidence="10">
    <location>
        <position position="453"/>
    </location>
</feature>
<comment type="similarity">
    <text evidence="2">Belongs to the peptidase A22B family.</text>
</comment>
<evidence type="ECO:0000313" key="11">
    <source>
        <dbReference type="Proteomes" id="UP001189429"/>
    </source>
</evidence>
<dbReference type="Gene3D" id="3.50.30.30">
    <property type="match status" value="1"/>
</dbReference>
<keyword evidence="6 8" id="KW-1133">Transmembrane helix</keyword>
<keyword evidence="4" id="KW-0967">Endosome</keyword>
<dbReference type="PANTHER" id="PTHR12174:SF75">
    <property type="entry name" value="SIGNAL PEPTIDE PEPTIDASE-LIKE 2"/>
    <property type="match status" value="1"/>
</dbReference>
<dbReference type="PANTHER" id="PTHR12174">
    <property type="entry name" value="SIGNAL PEPTIDE PEPTIDASE"/>
    <property type="match status" value="1"/>
</dbReference>
<evidence type="ECO:0000313" key="10">
    <source>
        <dbReference type="EMBL" id="CAK0911637.1"/>
    </source>
</evidence>
<keyword evidence="5" id="KW-0378">Hydrolase</keyword>